<feature type="chain" id="PRO_5004717979" evidence="1">
    <location>
        <begin position="21"/>
        <end position="433"/>
    </location>
</feature>
<evidence type="ECO:0000313" key="2">
    <source>
        <dbReference type="EMBL" id="ESO85275.1"/>
    </source>
</evidence>
<dbReference type="PANTHER" id="PTHR40472:SF8">
    <property type="entry name" value="RAPUNZEL 2"/>
    <property type="match status" value="1"/>
</dbReference>
<evidence type="ECO:0000313" key="3">
    <source>
        <dbReference type="Proteomes" id="UP000030746"/>
    </source>
</evidence>
<dbReference type="RefSeq" id="XP_009063980.1">
    <property type="nucleotide sequence ID" value="XM_009065732.1"/>
</dbReference>
<dbReference type="CTD" id="20249963"/>
<dbReference type="InterPro" id="IPR039051">
    <property type="entry name" value="SE-CTX-like"/>
</dbReference>
<protein>
    <submittedName>
        <fullName evidence="2">Uncharacterized protein</fullName>
    </submittedName>
</protein>
<gene>
    <name evidence="2" type="ORF">LOTGIDRAFT_235791</name>
</gene>
<dbReference type="OMA" id="INHACEY"/>
<reference evidence="2 3" key="1">
    <citation type="journal article" date="2013" name="Nature">
        <title>Insights into bilaterian evolution from three spiralian genomes.</title>
        <authorList>
            <person name="Simakov O."/>
            <person name="Marletaz F."/>
            <person name="Cho S.J."/>
            <person name="Edsinger-Gonzales E."/>
            <person name="Havlak P."/>
            <person name="Hellsten U."/>
            <person name="Kuo D.H."/>
            <person name="Larsson T."/>
            <person name="Lv J."/>
            <person name="Arendt D."/>
            <person name="Savage R."/>
            <person name="Osoegawa K."/>
            <person name="de Jong P."/>
            <person name="Grimwood J."/>
            <person name="Chapman J.A."/>
            <person name="Shapiro H."/>
            <person name="Aerts A."/>
            <person name="Otillar R.P."/>
            <person name="Terry A.Y."/>
            <person name="Boore J.L."/>
            <person name="Grigoriev I.V."/>
            <person name="Lindberg D.R."/>
            <person name="Seaver E.C."/>
            <person name="Weisblat D.A."/>
            <person name="Putnam N.H."/>
            <person name="Rokhsar D.S."/>
        </authorList>
    </citation>
    <scope>NUCLEOTIDE SEQUENCE [LARGE SCALE GENOMIC DNA]</scope>
</reference>
<sequence length="433" mass="49073">MNWKVLAGVLLVLYVTVATTKEIRNTASNIQHGLSLAKEIGDFVVAKNFTNVIGKLATAVTPYLGIIGPCVSFIMGFVAKTETAELKAIKDLSTKVDNRFDRVDSQFDEVKNLIEWVKVQVQYSSAEQRINALNARFENIYTFSTKDVRKTTSAFVNSYDSTYQESGTILYQGIMQGGHVFGGGLFTSVVKHTNYHRGKSQAFMLGLLKLLMKAAKLELTYYQLTHKDVRGNQNQWSTRFSEVRKKMMATDAAIVKEFKTQSGKDIDDLLKNNLKTAMNNNDFNNMIYGYLTEKYSWKDWLTVTYNDITGGNVHYVGECGGYIKFRNHGRNFVAASVDRSKRHINMATARSIVSKVDSCKVTTSYRPHKHNIYSRKDADKAYQTFPSSVRDHCDPYAAQGVISNNGYDVHIKGLPSRMYWRKQEKCNHVFIFG</sequence>
<keyword evidence="1" id="KW-0732">Signal</keyword>
<accession>V3ZRU7</accession>
<feature type="signal peptide" evidence="1">
    <location>
        <begin position="1"/>
        <end position="20"/>
    </location>
</feature>
<organism evidence="2 3">
    <name type="scientific">Lottia gigantea</name>
    <name type="common">Giant owl limpet</name>
    <dbReference type="NCBI Taxonomy" id="225164"/>
    <lineage>
        <taxon>Eukaryota</taxon>
        <taxon>Metazoa</taxon>
        <taxon>Spiralia</taxon>
        <taxon>Lophotrochozoa</taxon>
        <taxon>Mollusca</taxon>
        <taxon>Gastropoda</taxon>
        <taxon>Patellogastropoda</taxon>
        <taxon>Lottioidea</taxon>
        <taxon>Lottiidae</taxon>
        <taxon>Lottia</taxon>
    </lineage>
</organism>
<evidence type="ECO:0000256" key="1">
    <source>
        <dbReference type="SAM" id="SignalP"/>
    </source>
</evidence>
<dbReference type="PANTHER" id="PTHR40472">
    <property type="entry name" value="RICIN B-TYPE LECTIN DOMAIN-CONTAINING PROTEIN"/>
    <property type="match status" value="1"/>
</dbReference>
<proteinExistence type="predicted"/>
<dbReference type="HOGENOM" id="CLU_649336_0_0_1"/>
<dbReference type="Proteomes" id="UP000030746">
    <property type="component" value="Unassembled WGS sequence"/>
</dbReference>
<dbReference type="EMBL" id="KB203275">
    <property type="protein sequence ID" value="ESO85275.1"/>
    <property type="molecule type" value="Genomic_DNA"/>
</dbReference>
<dbReference type="KEGG" id="lgi:LOTGIDRAFT_235791"/>
<dbReference type="GeneID" id="20249963"/>
<name>V3ZRU7_LOTGI</name>
<keyword evidence="3" id="KW-1185">Reference proteome</keyword>
<dbReference type="OrthoDB" id="6060659at2759"/>
<dbReference type="AlphaFoldDB" id="V3ZRU7"/>